<proteinExistence type="predicted"/>
<sequence length="84" mass="9574">MPDLTHDDDQAEAVRALLITMADRLTHDEPDDPITEADRLALCYELTQGDEPLYSLLRARSAERFRVSTRGQYADRLRTKAGVR</sequence>
<evidence type="ECO:0000313" key="2">
    <source>
        <dbReference type="Proteomes" id="UP001257948"/>
    </source>
</evidence>
<evidence type="ECO:0000313" key="1">
    <source>
        <dbReference type="EMBL" id="MDT7847227.1"/>
    </source>
</evidence>
<comment type="caution">
    <text evidence="1">The sequence shown here is derived from an EMBL/GenBank/DDBJ whole genome shotgun (WGS) entry which is preliminary data.</text>
</comment>
<dbReference type="RefSeq" id="WP_314207421.1">
    <property type="nucleotide sequence ID" value="NZ_JAVTLL010000045.1"/>
</dbReference>
<dbReference type="Proteomes" id="UP001257948">
    <property type="component" value="Unassembled WGS sequence"/>
</dbReference>
<dbReference type="EMBL" id="JAVTLL010000045">
    <property type="protein sequence ID" value="MDT7847227.1"/>
    <property type="molecule type" value="Genomic_DNA"/>
</dbReference>
<gene>
    <name evidence="1" type="ORF">RQC66_41545</name>
</gene>
<protein>
    <submittedName>
        <fullName evidence="1">Uncharacterized protein</fullName>
    </submittedName>
</protein>
<name>A0ABU3M6S1_9ACTN</name>
<keyword evidence="2" id="KW-1185">Reference proteome</keyword>
<accession>A0ABU3M6S1</accession>
<reference evidence="2" key="1">
    <citation type="submission" date="2023-07" db="EMBL/GenBank/DDBJ databases">
        <title>Draft genome sequence of the endophytic actinobacterium Streptomyces justiciae WPN32, a potential antibiotic producer.</title>
        <authorList>
            <person name="Yasawong M."/>
            <person name="Pana W."/>
            <person name="Ganta P."/>
            <person name="Santapan N."/>
            <person name="Songngamsuk T."/>
            <person name="Phatcharaharikarn M."/>
            <person name="Kerdtoob S."/>
            <person name="Nantapong N."/>
        </authorList>
    </citation>
    <scope>NUCLEOTIDE SEQUENCE [LARGE SCALE GENOMIC DNA]</scope>
    <source>
        <strain evidence="2">WPN32</strain>
    </source>
</reference>
<organism evidence="1 2">
    <name type="scientific">Streptomyces justiciae</name>
    <dbReference type="NCBI Taxonomy" id="2780140"/>
    <lineage>
        <taxon>Bacteria</taxon>
        <taxon>Bacillati</taxon>
        <taxon>Actinomycetota</taxon>
        <taxon>Actinomycetes</taxon>
        <taxon>Kitasatosporales</taxon>
        <taxon>Streptomycetaceae</taxon>
        <taxon>Streptomyces</taxon>
    </lineage>
</organism>